<comment type="cofactor">
    <cofactor evidence="3">
        <name>Zn(2+)</name>
        <dbReference type="ChEBI" id="CHEBI:29105"/>
    </cofactor>
    <text evidence="3">Binds 1 zinc ion.</text>
</comment>
<feature type="binding site" evidence="3">
    <location>
        <position position="12"/>
    </location>
    <ligand>
        <name>Zn(2+)</name>
        <dbReference type="ChEBI" id="CHEBI:29105"/>
    </ligand>
</feature>
<comment type="subunit">
    <text evidence="3">Interacts with GyrB.</text>
</comment>
<dbReference type="EMBL" id="AP018738">
    <property type="protein sequence ID" value="BBE52046.1"/>
    <property type="molecule type" value="Genomic_DNA"/>
</dbReference>
<keyword evidence="5" id="KW-1185">Reference proteome</keyword>
<dbReference type="KEGG" id="fam:OYT1_ch2534"/>
<dbReference type="InterPro" id="IPR005584">
    <property type="entry name" value="DNA_gyrase_inhibitor_YacG"/>
</dbReference>
<evidence type="ECO:0000256" key="2">
    <source>
        <dbReference type="ARBA" id="ARBA00022833"/>
    </source>
</evidence>
<dbReference type="OrthoDB" id="9809663at2"/>
<feature type="binding site" evidence="3">
    <location>
        <position position="28"/>
    </location>
    <ligand>
        <name>Zn(2+)</name>
        <dbReference type="ChEBI" id="CHEBI:29105"/>
    </ligand>
</feature>
<keyword evidence="2 3" id="KW-0862">Zinc</keyword>
<dbReference type="Proteomes" id="UP000033070">
    <property type="component" value="Chromosome"/>
</dbReference>
<dbReference type="PANTHER" id="PTHR36150">
    <property type="entry name" value="DNA GYRASE INHIBITOR YACG"/>
    <property type="match status" value="1"/>
</dbReference>
<evidence type="ECO:0000313" key="5">
    <source>
        <dbReference type="Proteomes" id="UP000033070"/>
    </source>
</evidence>
<evidence type="ECO:0000256" key="3">
    <source>
        <dbReference type="HAMAP-Rule" id="MF_00649"/>
    </source>
</evidence>
<dbReference type="Gene3D" id="3.30.50.10">
    <property type="entry name" value="Erythroid Transcription Factor GATA-1, subunit A"/>
    <property type="match status" value="1"/>
</dbReference>
<gene>
    <name evidence="3" type="primary">yacG</name>
    <name evidence="4" type="ORF">OYT1_ch2534</name>
</gene>
<organism evidence="4 5">
    <name type="scientific">Ferriphaselus amnicola</name>
    <dbReference type="NCBI Taxonomy" id="1188319"/>
    <lineage>
        <taxon>Bacteria</taxon>
        <taxon>Pseudomonadati</taxon>
        <taxon>Pseudomonadota</taxon>
        <taxon>Betaproteobacteria</taxon>
        <taxon>Nitrosomonadales</taxon>
        <taxon>Gallionellaceae</taxon>
        <taxon>Ferriphaselus</taxon>
    </lineage>
</organism>
<sequence length="63" mass="7156">MSKTPVVQCPHCGKSVEWSAESRFRPFCSERCKLIDLGQWASESYRLPDNTVPDQFEEPSGHA</sequence>
<comment type="similarity">
    <text evidence="3">Belongs to the DNA gyrase inhibitor YacG family.</text>
</comment>
<dbReference type="RefSeq" id="WP_084611972.1">
    <property type="nucleotide sequence ID" value="NZ_AP018738.1"/>
</dbReference>
<dbReference type="NCBIfam" id="NF001638">
    <property type="entry name" value="PRK00418.1"/>
    <property type="match status" value="1"/>
</dbReference>
<evidence type="ECO:0000256" key="1">
    <source>
        <dbReference type="ARBA" id="ARBA00022723"/>
    </source>
</evidence>
<dbReference type="STRING" id="1188319.OYT1_01333"/>
<comment type="function">
    <text evidence="3">Inhibits all the catalytic activities of DNA gyrase by preventing its interaction with DNA. Acts by binding directly to the C-terminal domain of GyrB, which probably disrupts DNA binding by the gyrase.</text>
</comment>
<name>A0A2Z6GEN2_9PROT</name>
<protein>
    <recommendedName>
        <fullName evidence="3">DNA gyrase inhibitor YacG</fullName>
    </recommendedName>
</protein>
<dbReference type="GO" id="GO:0008270">
    <property type="term" value="F:zinc ion binding"/>
    <property type="evidence" value="ECO:0007669"/>
    <property type="project" value="UniProtKB-UniRule"/>
</dbReference>
<reference evidence="4 5" key="1">
    <citation type="submission" date="2018-06" db="EMBL/GenBank/DDBJ databases">
        <title>OYT1 Genome Sequencing.</title>
        <authorList>
            <person name="Kato S."/>
            <person name="Itoh T."/>
            <person name="Ohkuma M."/>
        </authorList>
    </citation>
    <scope>NUCLEOTIDE SEQUENCE [LARGE SCALE GENOMIC DNA]</scope>
    <source>
        <strain evidence="4 5">OYT1</strain>
    </source>
</reference>
<dbReference type="SUPFAM" id="SSF57716">
    <property type="entry name" value="Glucocorticoid receptor-like (DNA-binding domain)"/>
    <property type="match status" value="1"/>
</dbReference>
<dbReference type="AlphaFoldDB" id="A0A2Z6GEN2"/>
<feature type="binding site" evidence="3">
    <location>
        <position position="9"/>
    </location>
    <ligand>
        <name>Zn(2+)</name>
        <dbReference type="ChEBI" id="CHEBI:29105"/>
    </ligand>
</feature>
<dbReference type="InterPro" id="IPR013088">
    <property type="entry name" value="Znf_NHR/GATA"/>
</dbReference>
<dbReference type="GO" id="GO:0008657">
    <property type="term" value="F:DNA topoisomerase type II (double strand cut, ATP-hydrolyzing) inhibitor activity"/>
    <property type="evidence" value="ECO:0007669"/>
    <property type="project" value="UniProtKB-UniRule"/>
</dbReference>
<evidence type="ECO:0000313" key="4">
    <source>
        <dbReference type="EMBL" id="BBE52046.1"/>
    </source>
</evidence>
<keyword evidence="1 3" id="KW-0479">Metal-binding</keyword>
<accession>A0A2Z6GEN2</accession>
<dbReference type="PANTHER" id="PTHR36150:SF1">
    <property type="entry name" value="DNA GYRASE INHIBITOR YACG"/>
    <property type="match status" value="1"/>
</dbReference>
<dbReference type="HAMAP" id="MF_00649">
    <property type="entry name" value="DNA_gyrase_inhibitor_YacG"/>
    <property type="match status" value="1"/>
</dbReference>
<dbReference type="Pfam" id="PF03884">
    <property type="entry name" value="YacG"/>
    <property type="match status" value="1"/>
</dbReference>
<dbReference type="GO" id="GO:0006355">
    <property type="term" value="P:regulation of DNA-templated transcription"/>
    <property type="evidence" value="ECO:0007669"/>
    <property type="project" value="InterPro"/>
</dbReference>
<proteinExistence type="inferred from homology"/>
<feature type="binding site" evidence="3">
    <location>
        <position position="32"/>
    </location>
    <ligand>
        <name>Zn(2+)</name>
        <dbReference type="ChEBI" id="CHEBI:29105"/>
    </ligand>
</feature>